<reference evidence="1 2" key="1">
    <citation type="submission" date="2019-02" db="EMBL/GenBank/DDBJ databases">
        <title>Deep-cultivation of Planctomycetes and their phenomic and genomic characterization uncovers novel biology.</title>
        <authorList>
            <person name="Wiegand S."/>
            <person name="Jogler M."/>
            <person name="Boedeker C."/>
            <person name="Pinto D."/>
            <person name="Vollmers J."/>
            <person name="Rivas-Marin E."/>
            <person name="Kohn T."/>
            <person name="Peeters S.H."/>
            <person name="Heuer A."/>
            <person name="Rast P."/>
            <person name="Oberbeckmann S."/>
            <person name="Bunk B."/>
            <person name="Jeske O."/>
            <person name="Meyerdierks A."/>
            <person name="Storesund J.E."/>
            <person name="Kallscheuer N."/>
            <person name="Luecker S."/>
            <person name="Lage O.M."/>
            <person name="Pohl T."/>
            <person name="Merkel B.J."/>
            <person name="Hornburger P."/>
            <person name="Mueller R.-W."/>
            <person name="Bruemmer F."/>
            <person name="Labrenz M."/>
            <person name="Spormann A.M."/>
            <person name="Op den Camp H."/>
            <person name="Overmann J."/>
            <person name="Amann R."/>
            <person name="Jetten M.S.M."/>
            <person name="Mascher T."/>
            <person name="Medema M.H."/>
            <person name="Devos D.P."/>
            <person name="Kaster A.-K."/>
            <person name="Ovreas L."/>
            <person name="Rohde M."/>
            <person name="Galperin M.Y."/>
            <person name="Jogler C."/>
        </authorList>
    </citation>
    <scope>NUCLEOTIDE SEQUENCE [LARGE SCALE GENOMIC DNA]</scope>
    <source>
        <strain evidence="1 2">Mal48</strain>
    </source>
</reference>
<gene>
    <name evidence="1" type="ORF">Mal48_32040</name>
</gene>
<dbReference type="InterPro" id="IPR025701">
    <property type="entry name" value="UBQ-conjugat_E2_E"/>
</dbReference>
<dbReference type="EMBL" id="CP036267">
    <property type="protein sequence ID" value="QDT33947.1"/>
    <property type="molecule type" value="Genomic_DNA"/>
</dbReference>
<dbReference type="KEGG" id="tpol:Mal48_32040"/>
<name>A0A517QQP0_9PLAN</name>
<dbReference type="OrthoDB" id="7445930at2"/>
<evidence type="ECO:0000313" key="1">
    <source>
        <dbReference type="EMBL" id="QDT33947.1"/>
    </source>
</evidence>
<evidence type="ECO:0000313" key="2">
    <source>
        <dbReference type="Proteomes" id="UP000315724"/>
    </source>
</evidence>
<dbReference type="AlphaFoldDB" id="A0A517QQP0"/>
<keyword evidence="2" id="KW-1185">Reference proteome</keyword>
<dbReference type="RefSeq" id="WP_145201080.1">
    <property type="nucleotide sequence ID" value="NZ_CP036267.1"/>
</dbReference>
<dbReference type="Pfam" id="PF14462">
    <property type="entry name" value="Prok-E2_E"/>
    <property type="match status" value="1"/>
</dbReference>
<dbReference type="Proteomes" id="UP000315724">
    <property type="component" value="Chromosome"/>
</dbReference>
<organism evidence="1 2">
    <name type="scientific">Thalassoglobus polymorphus</name>
    <dbReference type="NCBI Taxonomy" id="2527994"/>
    <lineage>
        <taxon>Bacteria</taxon>
        <taxon>Pseudomonadati</taxon>
        <taxon>Planctomycetota</taxon>
        <taxon>Planctomycetia</taxon>
        <taxon>Planctomycetales</taxon>
        <taxon>Planctomycetaceae</taxon>
        <taxon>Thalassoglobus</taxon>
    </lineage>
</organism>
<proteinExistence type="predicted"/>
<accession>A0A517QQP0</accession>
<protein>
    <submittedName>
        <fullName evidence="1">Uncharacterized protein</fullName>
    </submittedName>
</protein>
<sequence length="131" mass="15307">MRRDFRLPEWDEQHLNGRGLPWETIVDGKQRCLLVHDWALPEGYNHPKVSALLLIPSAYPEAALDMVYFRPDLQRSDGKKIPAVSNHSVAGEPWQRWSRHYTSANPWRVGVDDISTHLTLVDHWLAREFDR</sequence>